<comment type="similarity">
    <text evidence="1">Belongs to the P-Pant transferase superfamily. Gsp/Sfp/HetI/AcpT family.</text>
</comment>
<gene>
    <name evidence="5" type="ORF">RICGR_1273</name>
</gene>
<evidence type="ECO:0000256" key="2">
    <source>
        <dbReference type="ARBA" id="ARBA00022679"/>
    </source>
</evidence>
<dbReference type="EMBL" id="AAQJ02000001">
    <property type="protein sequence ID" value="EDP45735.1"/>
    <property type="molecule type" value="Genomic_DNA"/>
</dbReference>
<name>A8PPD6_9COXI</name>
<protein>
    <submittedName>
        <fullName evidence="5">4'-phosphopantetheinyl transferase</fullName>
    </submittedName>
</protein>
<keyword evidence="6" id="KW-1185">Reference proteome</keyword>
<dbReference type="GO" id="GO:0019878">
    <property type="term" value="P:lysine biosynthetic process via aminoadipic acid"/>
    <property type="evidence" value="ECO:0007669"/>
    <property type="project" value="TreeGrafter"/>
</dbReference>
<sequence>MRELNQPIIHIWHTQFEAHKKKYKHFHRWLSTEEKNRADKLTSIHREKFIISRGILRDLLAYYSKKSPQELKLSYSSFGKPLLTQTNAEHTIEFNLSHSKNSLAYAFTLNTPVGIDIEYIRQGINLDKIAYRFFSAEEYNRLQLLQGNQKLKVFFNIWVRTEALIKAKNYTLGTHPLSQYKRSLYTPLHLLRNQKKTNSHYALFNFPFYSNFSAAIAVKGRRKRIHVNAYTHPLSI</sequence>
<comment type="caution">
    <text evidence="5">The sequence shown here is derived from an EMBL/GenBank/DDBJ whole genome shotgun (WGS) entry which is preliminary data.</text>
</comment>
<dbReference type="Pfam" id="PF22624">
    <property type="entry name" value="AASDHPPT_N"/>
    <property type="match status" value="1"/>
</dbReference>
<organism evidence="5 6">
    <name type="scientific">Rickettsiella grylli</name>
    <dbReference type="NCBI Taxonomy" id="59196"/>
    <lineage>
        <taxon>Bacteria</taxon>
        <taxon>Pseudomonadati</taxon>
        <taxon>Pseudomonadota</taxon>
        <taxon>Gammaproteobacteria</taxon>
        <taxon>Legionellales</taxon>
        <taxon>Coxiellaceae</taxon>
        <taxon>Rickettsiella</taxon>
    </lineage>
</organism>
<keyword evidence="2 5" id="KW-0808">Transferase</keyword>
<dbReference type="STRING" id="59196.RICGR_1273"/>
<feature type="domain" description="4'-phosphopantetheinyl transferase" evidence="3">
    <location>
        <begin position="112"/>
        <end position="173"/>
    </location>
</feature>
<accession>A8PPD6</accession>
<dbReference type="GO" id="GO:0000287">
    <property type="term" value="F:magnesium ion binding"/>
    <property type="evidence" value="ECO:0007669"/>
    <property type="project" value="InterPro"/>
</dbReference>
<evidence type="ECO:0000259" key="3">
    <source>
        <dbReference type="Pfam" id="PF01648"/>
    </source>
</evidence>
<dbReference type="OrthoDB" id="9808281at2"/>
<dbReference type="InterPro" id="IPR055066">
    <property type="entry name" value="AASDHPPT_N"/>
</dbReference>
<dbReference type="Pfam" id="PF01648">
    <property type="entry name" value="ACPS"/>
    <property type="match status" value="1"/>
</dbReference>
<reference evidence="5" key="2">
    <citation type="submission" date="2007-10" db="EMBL/GenBank/DDBJ databases">
        <authorList>
            <person name="Myers G.S."/>
        </authorList>
    </citation>
    <scope>NUCLEOTIDE SEQUENCE [LARGE SCALE GENOMIC DNA]</scope>
</reference>
<evidence type="ECO:0000259" key="4">
    <source>
        <dbReference type="Pfam" id="PF22624"/>
    </source>
</evidence>
<dbReference type="Gene3D" id="3.90.470.20">
    <property type="entry name" value="4'-phosphopantetheinyl transferase domain"/>
    <property type="match status" value="2"/>
</dbReference>
<evidence type="ECO:0000256" key="1">
    <source>
        <dbReference type="ARBA" id="ARBA00010990"/>
    </source>
</evidence>
<reference evidence="5" key="1">
    <citation type="submission" date="2006-04" db="EMBL/GenBank/DDBJ databases">
        <authorList>
            <person name="Seshadri R."/>
            <person name="Federici B.A."/>
        </authorList>
    </citation>
    <scope>NUCLEOTIDE SEQUENCE [LARGE SCALE GENOMIC DNA]</scope>
</reference>
<evidence type="ECO:0000313" key="5">
    <source>
        <dbReference type="EMBL" id="EDP45735.1"/>
    </source>
</evidence>
<dbReference type="GO" id="GO:0008897">
    <property type="term" value="F:holo-[acyl-carrier-protein] synthase activity"/>
    <property type="evidence" value="ECO:0007669"/>
    <property type="project" value="InterPro"/>
</dbReference>
<dbReference type="InterPro" id="IPR037143">
    <property type="entry name" value="4-PPantetheinyl_Trfase_dom_sf"/>
</dbReference>
<proteinExistence type="inferred from homology"/>
<dbReference type="InterPro" id="IPR050559">
    <property type="entry name" value="P-Pant_transferase_sf"/>
</dbReference>
<dbReference type="PANTHER" id="PTHR12215">
    <property type="entry name" value="PHOSPHOPANTETHEINE TRANSFERASE"/>
    <property type="match status" value="1"/>
</dbReference>
<dbReference type="SUPFAM" id="SSF56214">
    <property type="entry name" value="4'-phosphopantetheinyl transferase"/>
    <property type="match status" value="2"/>
</dbReference>
<dbReference type="InterPro" id="IPR008278">
    <property type="entry name" value="4-PPantetheinyl_Trfase_dom"/>
</dbReference>
<dbReference type="RefSeq" id="WP_006034723.1">
    <property type="nucleotide sequence ID" value="NZ_AAQJ02000001.1"/>
</dbReference>
<dbReference type="AlphaFoldDB" id="A8PPD6"/>
<dbReference type="Proteomes" id="UP000054075">
    <property type="component" value="Unassembled WGS sequence"/>
</dbReference>
<dbReference type="PANTHER" id="PTHR12215:SF10">
    <property type="entry name" value="L-AMINOADIPATE-SEMIALDEHYDE DEHYDROGENASE-PHOSPHOPANTETHEINYL TRANSFERASE"/>
    <property type="match status" value="1"/>
</dbReference>
<feature type="domain" description="4'-phosphopantetheinyl transferase N-terminal" evidence="4">
    <location>
        <begin position="17"/>
        <end position="101"/>
    </location>
</feature>
<evidence type="ECO:0000313" key="6">
    <source>
        <dbReference type="Proteomes" id="UP000054075"/>
    </source>
</evidence>
<dbReference type="eggNOG" id="COG2091">
    <property type="taxonomic scope" value="Bacteria"/>
</dbReference>
<dbReference type="GO" id="GO:0005829">
    <property type="term" value="C:cytosol"/>
    <property type="evidence" value="ECO:0007669"/>
    <property type="project" value="TreeGrafter"/>
</dbReference>